<dbReference type="GO" id="GO:0007059">
    <property type="term" value="P:chromosome segregation"/>
    <property type="evidence" value="ECO:0007669"/>
    <property type="project" value="UniProtKB-KW"/>
</dbReference>
<accession>A0A2I1PDM2</accession>
<dbReference type="PANTHER" id="PTHR33969:SF2">
    <property type="entry name" value="SEGREGATION AND CONDENSATION PROTEIN A"/>
    <property type="match status" value="1"/>
</dbReference>
<evidence type="ECO:0000313" key="3">
    <source>
        <dbReference type="EMBL" id="PKZ42725.1"/>
    </source>
</evidence>
<keyword evidence="4" id="KW-1185">Reference proteome</keyword>
<keyword evidence="1" id="KW-0159">Chromosome partition</keyword>
<dbReference type="EMBL" id="PKIZ01000001">
    <property type="protein sequence ID" value="PKZ42725.1"/>
    <property type="molecule type" value="Genomic_DNA"/>
</dbReference>
<dbReference type="Pfam" id="PF02616">
    <property type="entry name" value="SMC_ScpA"/>
    <property type="match status" value="1"/>
</dbReference>
<dbReference type="RefSeq" id="WP_101848892.1">
    <property type="nucleotide sequence ID" value="NZ_PKIZ01000001.1"/>
</dbReference>
<dbReference type="AlphaFoldDB" id="A0A2I1PDM2"/>
<gene>
    <name evidence="3" type="ORF">CYJ76_00210</name>
</gene>
<protein>
    <recommendedName>
        <fullName evidence="2">Segregation and condensation protein A</fullName>
    </recommendedName>
</protein>
<dbReference type="OrthoDB" id="9811016at2"/>
<dbReference type="Proteomes" id="UP000234206">
    <property type="component" value="Unassembled WGS sequence"/>
</dbReference>
<dbReference type="Gene3D" id="6.10.250.2410">
    <property type="match status" value="1"/>
</dbReference>
<evidence type="ECO:0000313" key="4">
    <source>
        <dbReference type="Proteomes" id="UP000234206"/>
    </source>
</evidence>
<dbReference type="PANTHER" id="PTHR33969">
    <property type="entry name" value="SEGREGATION AND CONDENSATION PROTEIN A"/>
    <property type="match status" value="1"/>
</dbReference>
<dbReference type="InterPro" id="IPR003768">
    <property type="entry name" value="ScpA"/>
</dbReference>
<evidence type="ECO:0000256" key="2">
    <source>
        <dbReference type="ARBA" id="ARBA00044777"/>
    </source>
</evidence>
<evidence type="ECO:0000256" key="1">
    <source>
        <dbReference type="ARBA" id="ARBA00022829"/>
    </source>
</evidence>
<proteinExistence type="predicted"/>
<name>A0A2I1PDM2_9MICO</name>
<organism evidence="3 4">
    <name type="scientific">Kytococcus schroeteri</name>
    <dbReference type="NCBI Taxonomy" id="138300"/>
    <lineage>
        <taxon>Bacteria</taxon>
        <taxon>Bacillati</taxon>
        <taxon>Actinomycetota</taxon>
        <taxon>Actinomycetes</taxon>
        <taxon>Micrococcales</taxon>
        <taxon>Kytococcaceae</taxon>
        <taxon>Kytococcus</taxon>
    </lineage>
</organism>
<comment type="caution">
    <text evidence="3">The sequence shown here is derived from an EMBL/GenBank/DDBJ whole genome shotgun (WGS) entry which is preliminary data.</text>
</comment>
<sequence length="288" mass="30917">MTDLPPPAAGTTPGGVLTHRRPVPFHVHQSAYEGPFDLLLGLIAKHRLDVTEIALAQVTDEFIAHLREAQRAASEAEAGGDRAASAWLLGELSEFLVVASTLLELKANRLLPAETRSEVEDLEFIEARDVLFARLLQYRAYKQVAAWMAERTGQAGGAVPRMAGLEERFAAVLPDLVMTVTPDQLAMVAAGALSPRPEPVVGVEHLHAPTVSVTEQVSLMSARLREAGRLTFAELIGDASTRLEVVGRFLGVLEMLRSGTVDVTQSAPLGPMEVVWSPGATGHTGPRE</sequence>
<reference evidence="3 4" key="1">
    <citation type="submission" date="2017-12" db="EMBL/GenBank/DDBJ databases">
        <title>Phylogenetic diversity of female urinary microbiome.</title>
        <authorList>
            <person name="Thomas-White K."/>
            <person name="Wolfe A.J."/>
        </authorList>
    </citation>
    <scope>NUCLEOTIDE SEQUENCE [LARGE SCALE GENOMIC DNA]</scope>
    <source>
        <strain evidence="3 4">UMB1298</strain>
    </source>
</reference>